<evidence type="ECO:0000256" key="8">
    <source>
        <dbReference type="SAM" id="Coils"/>
    </source>
</evidence>
<accession>A0A383UVV8</accession>
<comment type="subunit">
    <text evidence="7">Adaptor protein complex 3 (AP-3) is a heterotetramer.</text>
</comment>
<keyword evidence="3 7" id="KW-0813">Transport</keyword>
<evidence type="ECO:0000256" key="1">
    <source>
        <dbReference type="ARBA" id="ARBA00004308"/>
    </source>
</evidence>
<proteinExistence type="inferred from homology"/>
<organism evidence="11 12">
    <name type="scientific">Blumeria hordei</name>
    <name type="common">Barley powdery mildew</name>
    <name type="synonym">Blumeria graminis f. sp. hordei</name>
    <dbReference type="NCBI Taxonomy" id="2867405"/>
    <lineage>
        <taxon>Eukaryota</taxon>
        <taxon>Fungi</taxon>
        <taxon>Dikarya</taxon>
        <taxon>Ascomycota</taxon>
        <taxon>Pezizomycotina</taxon>
        <taxon>Leotiomycetes</taxon>
        <taxon>Erysiphales</taxon>
        <taxon>Erysiphaceae</taxon>
        <taxon>Blumeria</taxon>
    </lineage>
</organism>
<feature type="region of interest" description="Disordered" evidence="9">
    <location>
        <begin position="970"/>
        <end position="1011"/>
    </location>
</feature>
<evidence type="ECO:0000313" key="12">
    <source>
        <dbReference type="Proteomes" id="UP000275772"/>
    </source>
</evidence>
<dbReference type="InterPro" id="IPR002553">
    <property type="entry name" value="Clathrin/coatomer_adapt-like_N"/>
</dbReference>
<protein>
    <recommendedName>
        <fullName evidence="7">AP-3 complex subunit delta</fullName>
    </recommendedName>
</protein>
<evidence type="ECO:0000256" key="5">
    <source>
        <dbReference type="ARBA" id="ARBA00022927"/>
    </source>
</evidence>
<reference evidence="11 12" key="1">
    <citation type="submission" date="2017-11" db="EMBL/GenBank/DDBJ databases">
        <authorList>
            <person name="Kracher B."/>
        </authorList>
    </citation>
    <scope>NUCLEOTIDE SEQUENCE [LARGE SCALE GENOMIC DNA]</scope>
    <source>
        <strain evidence="11 12">RACE1</strain>
    </source>
</reference>
<gene>
    <name evidence="11" type="ORF">BLGHR1_15291</name>
</gene>
<dbReference type="Gene3D" id="1.25.10.10">
    <property type="entry name" value="Leucine-rich Repeat Variant"/>
    <property type="match status" value="1"/>
</dbReference>
<dbReference type="GO" id="GO:0030123">
    <property type="term" value="C:AP-3 adaptor complex"/>
    <property type="evidence" value="ECO:0007669"/>
    <property type="project" value="InterPro"/>
</dbReference>
<dbReference type="Pfam" id="PF01602">
    <property type="entry name" value="Adaptin_N"/>
    <property type="match status" value="1"/>
</dbReference>
<feature type="coiled-coil region" evidence="8">
    <location>
        <begin position="907"/>
        <end position="941"/>
    </location>
</feature>
<dbReference type="VEuPathDB" id="FungiDB:BLGHR1_15291"/>
<dbReference type="GO" id="GO:0005794">
    <property type="term" value="C:Golgi apparatus"/>
    <property type="evidence" value="ECO:0007669"/>
    <property type="project" value="UniProtKB-SubCell"/>
</dbReference>
<dbReference type="PIRSF" id="PIRSF037092">
    <property type="entry name" value="AP3_complex_delta"/>
    <property type="match status" value="1"/>
</dbReference>
<dbReference type="GO" id="GO:0006896">
    <property type="term" value="P:Golgi to vacuole transport"/>
    <property type="evidence" value="ECO:0007669"/>
    <property type="project" value="TreeGrafter"/>
</dbReference>
<dbReference type="EMBL" id="UNSH01000067">
    <property type="protein sequence ID" value="SZF04494.1"/>
    <property type="molecule type" value="Genomic_DNA"/>
</dbReference>
<dbReference type="AlphaFoldDB" id="A0A383UVV8"/>
<evidence type="ECO:0000256" key="2">
    <source>
        <dbReference type="ARBA" id="ARBA00006613"/>
    </source>
</evidence>
<evidence type="ECO:0000256" key="7">
    <source>
        <dbReference type="PIRNR" id="PIRNR037092"/>
    </source>
</evidence>
<dbReference type="InterPro" id="IPR017105">
    <property type="entry name" value="AP3_complex_dsu"/>
</dbReference>
<comment type="similarity">
    <text evidence="2 7">Belongs to the adaptor complexes large subunit family.</text>
</comment>
<comment type="subcellular location">
    <subcellularLocation>
        <location evidence="1">Endomembrane system</location>
    </subcellularLocation>
    <subcellularLocation>
        <location evidence="7">Golgi apparatus</location>
    </subcellularLocation>
</comment>
<keyword evidence="6" id="KW-0472">Membrane</keyword>
<dbReference type="InterPro" id="IPR016024">
    <property type="entry name" value="ARM-type_fold"/>
</dbReference>
<dbReference type="GO" id="GO:0010008">
    <property type="term" value="C:endosome membrane"/>
    <property type="evidence" value="ECO:0007669"/>
    <property type="project" value="TreeGrafter"/>
</dbReference>
<dbReference type="Proteomes" id="UP000275772">
    <property type="component" value="Unassembled WGS sequence"/>
</dbReference>
<dbReference type="PANTHER" id="PTHR22781">
    <property type="entry name" value="DELTA ADAPTIN-RELATED"/>
    <property type="match status" value="1"/>
</dbReference>
<evidence type="ECO:0000256" key="3">
    <source>
        <dbReference type="ARBA" id="ARBA00022448"/>
    </source>
</evidence>
<evidence type="ECO:0000256" key="6">
    <source>
        <dbReference type="ARBA" id="ARBA00023136"/>
    </source>
</evidence>
<sequence length="1011" mass="113565">MFEKSLYDLIRGLRNYRGNEKEYIQNSLKECRAEIRGQDMDLKATALLKLIYLEMFGYDMSWAAFHVLEVMSSAKYLQKRAGYLGAVQTFRPDTEVLMLATNLLKKDLTSTSILTMSLPIATLPHVITPSLALSTLGDLLPRMNHSNPTVRKKTIITLYRLALVHPETLRPAWPKIKERLADESEDPSVVAAIVNVVCELGWRRPQDFLSLAPRLFGLLVDGRNNWMAIKLIKLFAILTPLEPRLVKKLLPPLASIIRTTPAMSLLYECINGIIQGGILSSTDESAGGEEIATLCVSKLRGMVMVEGDANLKYVALIAFNKIVTTHPHLVAQQQDVIMECIDSPDISIRMRALDLVVEMVNSENLTSIVCRLMRQLKHSRSPIIQETIVQHVPVQILASTEDEPPEGAAHYNPHTDEAPTISDEYKIDVMNKIINMCSSRNYGNLLDFEWYLDILIQLFRTAPDSMGLSTNNDDMSWENNSTNISWRIANELRNIAVKVEAVRDQATRASELILLSISNNLSLPLCAGNGALDPASWVVGEFASSLSNPESTMTSLLQIIKSTERQVPPITSLQAIPKIFYLISGDDKMPWTAERKTMVSLIIARIIFTYEPLALHPSLEVQERAVEFLEFLKLLVEALATQETYTDDAQHPPLLLTEALPSLFSGFQLNSVAPSAIKNVPLPDGLDLDQIINPNLVNLLNAVELETFEEPNYNNFGNFYHHPEIPFLSNSEVITSRIATDEIESHTYQHQNEESYFDSDILTRRRIERMEKNKDDPFYITPYDEKSVISTQLQNILQQDNDTDLDLDKIPIIKLDLGRPISGSRETLSKKRSVSKIRSQIAVAADETLITNGKTKLQLDSHEVTTGAHQLIRSKSKLPLLQVDSSHISSISLEGDIIDVPTDICQQQKEQADIEKAMKDIERLRLQMQRSNERIEAAQGIGETVIVKKKKKAKLAEVEDVAPTLTTKKKKTHLNSAKEKHIDKNPIAEGIKKKSKKKLRVKKDEDAAKNA</sequence>
<evidence type="ECO:0000256" key="9">
    <source>
        <dbReference type="SAM" id="MobiDB-lite"/>
    </source>
</evidence>
<keyword evidence="5 7" id="KW-0653">Protein transport</keyword>
<evidence type="ECO:0000256" key="4">
    <source>
        <dbReference type="ARBA" id="ARBA00022737"/>
    </source>
</evidence>
<dbReference type="SUPFAM" id="SSF48371">
    <property type="entry name" value="ARM repeat"/>
    <property type="match status" value="1"/>
</dbReference>
<keyword evidence="7" id="KW-0333">Golgi apparatus</keyword>
<feature type="compositionally biased region" description="Basic and acidic residues" evidence="9">
    <location>
        <begin position="1002"/>
        <end position="1011"/>
    </location>
</feature>
<feature type="compositionally biased region" description="Basic and acidic residues" evidence="9">
    <location>
        <begin position="976"/>
        <end position="992"/>
    </location>
</feature>
<feature type="domain" description="Clathrin/coatomer adaptor adaptin-like N-terminal" evidence="10">
    <location>
        <begin position="20"/>
        <end position="392"/>
    </location>
</feature>
<keyword evidence="4" id="KW-0677">Repeat</keyword>
<evidence type="ECO:0000313" key="11">
    <source>
        <dbReference type="EMBL" id="SZF04494.1"/>
    </source>
</evidence>
<dbReference type="InterPro" id="IPR011989">
    <property type="entry name" value="ARM-like"/>
</dbReference>
<keyword evidence="8" id="KW-0175">Coiled coil</keyword>
<dbReference type="GO" id="GO:0006623">
    <property type="term" value="P:protein targeting to vacuole"/>
    <property type="evidence" value="ECO:0007669"/>
    <property type="project" value="TreeGrafter"/>
</dbReference>
<name>A0A383UVV8_BLUHO</name>
<evidence type="ECO:0000259" key="10">
    <source>
        <dbReference type="Pfam" id="PF01602"/>
    </source>
</evidence>
<comment type="function">
    <text evidence="7">Part of the AP-3 complex, an adaptor-related complex which is not clathrin-associated. The complex is associated with the Golgi region as well as more peripheral structures. It facilitates the budding of vesicles from the Golgi membrane.</text>
</comment>
<dbReference type="PANTHER" id="PTHR22781:SF12">
    <property type="entry name" value="AP-3 COMPLEX SUBUNIT DELTA-1"/>
    <property type="match status" value="1"/>
</dbReference>